<dbReference type="SMART" id="SM00183">
    <property type="entry name" value="NAT_PEP"/>
    <property type="match status" value="1"/>
</dbReference>
<dbReference type="Pfam" id="PF00212">
    <property type="entry name" value="ANP"/>
    <property type="match status" value="1"/>
</dbReference>
<gene>
    <name evidence="10" type="primary">LOC122135048</name>
</gene>
<evidence type="ECO:0000256" key="9">
    <source>
        <dbReference type="SAM" id="SignalP"/>
    </source>
</evidence>
<dbReference type="PANTHER" id="PTHR12167">
    <property type="entry name" value="C-TYPE NATRIURETIC PEPTIDE"/>
    <property type="match status" value="1"/>
</dbReference>
<dbReference type="RefSeq" id="XP_042568432.1">
    <property type="nucleotide sequence ID" value="XM_042712498.1"/>
</dbReference>
<evidence type="ECO:0000256" key="8">
    <source>
        <dbReference type="SAM" id="MobiDB-lite"/>
    </source>
</evidence>
<keyword evidence="4" id="KW-0165">Cleavage on pair of basic residues</keyword>
<dbReference type="AlphaFoldDB" id="A0A9Q9ZNU7"/>
<dbReference type="GeneID" id="122135048"/>
<feature type="signal peptide" evidence="9">
    <location>
        <begin position="1"/>
        <end position="22"/>
    </location>
</feature>
<evidence type="ECO:0000256" key="7">
    <source>
        <dbReference type="RuleBase" id="RU003686"/>
    </source>
</evidence>
<name>A0A9Q9ZNU7_CYPCA</name>
<evidence type="ECO:0000256" key="1">
    <source>
        <dbReference type="ARBA" id="ARBA00004613"/>
    </source>
</evidence>
<evidence type="ECO:0000256" key="3">
    <source>
        <dbReference type="ARBA" id="ARBA00022525"/>
    </source>
</evidence>
<dbReference type="GO" id="GO:0006182">
    <property type="term" value="P:cGMP biosynthetic process"/>
    <property type="evidence" value="ECO:0007669"/>
    <property type="project" value="TreeGrafter"/>
</dbReference>
<feature type="region of interest" description="Disordered" evidence="8">
    <location>
        <begin position="81"/>
        <end position="103"/>
    </location>
</feature>
<reference evidence="10" key="1">
    <citation type="submission" date="2025-08" db="UniProtKB">
        <authorList>
            <consortium name="RefSeq"/>
        </authorList>
    </citation>
    <scope>IDENTIFICATION</scope>
    <source>
        <tissue evidence="10">Muscle</tissue>
    </source>
</reference>
<keyword evidence="6 7" id="KW-0838">Vasoactive</keyword>
<comment type="subcellular location">
    <subcellularLocation>
        <location evidence="1 7">Secreted</location>
    </subcellularLocation>
</comment>
<evidence type="ECO:0000256" key="4">
    <source>
        <dbReference type="ARBA" id="ARBA00022685"/>
    </source>
</evidence>
<evidence type="ECO:0000256" key="2">
    <source>
        <dbReference type="ARBA" id="ARBA00009041"/>
    </source>
</evidence>
<dbReference type="Proteomes" id="UP001155660">
    <property type="component" value="Chromosome A22"/>
</dbReference>
<dbReference type="KEGG" id="ccar:122135048"/>
<dbReference type="GO" id="GO:0007168">
    <property type="term" value="P:receptor guanylyl cyclase signaling pathway"/>
    <property type="evidence" value="ECO:0007669"/>
    <property type="project" value="TreeGrafter"/>
</dbReference>
<evidence type="ECO:0000313" key="10">
    <source>
        <dbReference type="RefSeq" id="XP_042568432.1"/>
    </source>
</evidence>
<evidence type="ECO:0000256" key="6">
    <source>
        <dbReference type="ARBA" id="ARBA00022858"/>
    </source>
</evidence>
<protein>
    <submittedName>
        <fullName evidence="10">C-type natriuretic peptide 4-like</fullName>
    </submittedName>
</protein>
<dbReference type="OrthoDB" id="8911465at2759"/>
<feature type="region of interest" description="Disordered" evidence="8">
    <location>
        <begin position="159"/>
        <end position="179"/>
    </location>
</feature>
<proteinExistence type="inferred from homology"/>
<dbReference type="InterPro" id="IPR030480">
    <property type="entry name" value="Natr_peptide_CS"/>
</dbReference>
<dbReference type="GO" id="GO:0005576">
    <property type="term" value="C:extracellular region"/>
    <property type="evidence" value="ECO:0007669"/>
    <property type="project" value="UniProtKB-SubCell"/>
</dbReference>
<sequence length="179" mass="19975">MISSHLVACGLILTLLSVSTETKPLTQAEQRSLRMLLGEELSEFLASDESQRRMENRVRLLRDLRMDTRAKGPWARILNEQPGSRRLKAGSKKGGSTGRSGCFGHKMDRIGTMSGMGCQPSHYQPANNLSMSESRTSSILDRTDLVAPLLRKNLENQTHGTKPLRRPFVGTMKHTTEIK</sequence>
<feature type="chain" id="PRO_5040391634" evidence="9">
    <location>
        <begin position="23"/>
        <end position="179"/>
    </location>
</feature>
<organism evidence="10">
    <name type="scientific">Cyprinus carpio</name>
    <name type="common">Common carp</name>
    <dbReference type="NCBI Taxonomy" id="7962"/>
    <lineage>
        <taxon>Eukaryota</taxon>
        <taxon>Metazoa</taxon>
        <taxon>Chordata</taxon>
        <taxon>Craniata</taxon>
        <taxon>Vertebrata</taxon>
        <taxon>Euteleostomi</taxon>
        <taxon>Actinopterygii</taxon>
        <taxon>Neopterygii</taxon>
        <taxon>Teleostei</taxon>
        <taxon>Ostariophysi</taxon>
        <taxon>Cypriniformes</taxon>
        <taxon>Cyprinidae</taxon>
        <taxon>Cyprininae</taxon>
        <taxon>Cyprinus</taxon>
    </lineage>
</organism>
<evidence type="ECO:0000256" key="5">
    <source>
        <dbReference type="ARBA" id="ARBA00022729"/>
    </source>
</evidence>
<keyword evidence="3" id="KW-0964">Secreted</keyword>
<keyword evidence="5 9" id="KW-0732">Signal</keyword>
<dbReference type="PROSITE" id="PS00263">
    <property type="entry name" value="NATRIURETIC_PEPTIDE"/>
    <property type="match status" value="1"/>
</dbReference>
<accession>A0A9Q9ZNU7</accession>
<dbReference type="GO" id="GO:0005179">
    <property type="term" value="F:hormone activity"/>
    <property type="evidence" value="ECO:0007669"/>
    <property type="project" value="InterPro"/>
</dbReference>
<comment type="similarity">
    <text evidence="2 7">Belongs to the natriuretic peptide family.</text>
</comment>
<dbReference type="InterPro" id="IPR000663">
    <property type="entry name" value="Natr_peptide"/>
</dbReference>
<dbReference type="GO" id="GO:0097746">
    <property type="term" value="P:blood vessel diameter maintenance"/>
    <property type="evidence" value="ECO:0007669"/>
    <property type="project" value="UniProtKB-KW"/>
</dbReference>
<dbReference type="PANTHER" id="PTHR12167:SF2">
    <property type="entry name" value="C-TYPE NATRIURETIC PEPTIDE"/>
    <property type="match status" value="1"/>
</dbReference>